<comment type="subcellular location">
    <subcellularLocation>
        <location evidence="1">Membrane</location>
        <topology evidence="1">Single-pass type I membrane protein</topology>
    </subcellularLocation>
</comment>
<evidence type="ECO:0000256" key="5">
    <source>
        <dbReference type="ARBA" id="ARBA00023180"/>
    </source>
</evidence>
<evidence type="ECO:0000256" key="3">
    <source>
        <dbReference type="ARBA" id="ARBA00022989"/>
    </source>
</evidence>
<name>A0A9J6BGZ6_POLVA</name>
<protein>
    <submittedName>
        <fullName evidence="7">Uncharacterized protein</fullName>
    </submittedName>
</protein>
<evidence type="ECO:0000256" key="6">
    <source>
        <dbReference type="SAM" id="SignalP"/>
    </source>
</evidence>
<dbReference type="OrthoDB" id="676979at2759"/>
<reference evidence="7" key="1">
    <citation type="submission" date="2021-03" db="EMBL/GenBank/DDBJ databases">
        <title>Chromosome level genome of the anhydrobiotic midge Polypedilum vanderplanki.</title>
        <authorList>
            <person name="Yoshida Y."/>
            <person name="Kikawada T."/>
            <person name="Gusev O."/>
        </authorList>
    </citation>
    <scope>NUCLEOTIDE SEQUENCE</scope>
    <source>
        <strain evidence="7">NIAS01</strain>
        <tissue evidence="7">Whole body or cell culture</tissue>
    </source>
</reference>
<evidence type="ECO:0000256" key="4">
    <source>
        <dbReference type="ARBA" id="ARBA00023136"/>
    </source>
</evidence>
<comment type="caution">
    <text evidence="7">The sequence shown here is derived from an EMBL/GenBank/DDBJ whole genome shotgun (WGS) entry which is preliminary data.</text>
</comment>
<keyword evidence="2" id="KW-0812">Transmembrane</keyword>
<proteinExistence type="predicted"/>
<organism evidence="7 8">
    <name type="scientific">Polypedilum vanderplanki</name>
    <name type="common">Sleeping chironomid midge</name>
    <dbReference type="NCBI Taxonomy" id="319348"/>
    <lineage>
        <taxon>Eukaryota</taxon>
        <taxon>Metazoa</taxon>
        <taxon>Ecdysozoa</taxon>
        <taxon>Arthropoda</taxon>
        <taxon>Hexapoda</taxon>
        <taxon>Insecta</taxon>
        <taxon>Pterygota</taxon>
        <taxon>Neoptera</taxon>
        <taxon>Endopterygota</taxon>
        <taxon>Diptera</taxon>
        <taxon>Nematocera</taxon>
        <taxon>Chironomoidea</taxon>
        <taxon>Chironomidae</taxon>
        <taxon>Chironominae</taxon>
        <taxon>Polypedilum</taxon>
        <taxon>Polypedilum</taxon>
    </lineage>
</organism>
<evidence type="ECO:0000313" key="7">
    <source>
        <dbReference type="EMBL" id="KAG5669085.1"/>
    </source>
</evidence>
<feature type="chain" id="PRO_5039918636" evidence="6">
    <location>
        <begin position="22"/>
        <end position="393"/>
    </location>
</feature>
<feature type="signal peptide" evidence="6">
    <location>
        <begin position="1"/>
        <end position="21"/>
    </location>
</feature>
<keyword evidence="8" id="KW-1185">Reference proteome</keyword>
<dbReference type="Proteomes" id="UP001107558">
    <property type="component" value="Chromosome 4"/>
</dbReference>
<keyword evidence="4" id="KW-0472">Membrane</keyword>
<evidence type="ECO:0000256" key="2">
    <source>
        <dbReference type="ARBA" id="ARBA00022692"/>
    </source>
</evidence>
<dbReference type="GO" id="GO:0016020">
    <property type="term" value="C:membrane"/>
    <property type="evidence" value="ECO:0007669"/>
    <property type="project" value="UniProtKB-SubCell"/>
</dbReference>
<dbReference type="PANTHER" id="PTHR24368:SF210">
    <property type="entry name" value="SURFACE ANTIGEN BSPA-LIKE"/>
    <property type="match status" value="1"/>
</dbReference>
<accession>A0A9J6BGZ6</accession>
<dbReference type="Pfam" id="PF13855">
    <property type="entry name" value="LRR_8"/>
    <property type="match status" value="1"/>
</dbReference>
<keyword evidence="5" id="KW-0325">Glycoprotein</keyword>
<keyword evidence="6" id="KW-0732">Signal</keyword>
<evidence type="ECO:0000256" key="1">
    <source>
        <dbReference type="ARBA" id="ARBA00004479"/>
    </source>
</evidence>
<dbReference type="EMBL" id="JADBJN010000004">
    <property type="protein sequence ID" value="KAG5669085.1"/>
    <property type="molecule type" value="Genomic_DNA"/>
</dbReference>
<evidence type="ECO:0000313" key="8">
    <source>
        <dbReference type="Proteomes" id="UP001107558"/>
    </source>
</evidence>
<dbReference type="InterPro" id="IPR001611">
    <property type="entry name" value="Leu-rich_rpt"/>
</dbReference>
<dbReference type="SUPFAM" id="SSF52058">
    <property type="entry name" value="L domain-like"/>
    <property type="match status" value="1"/>
</dbReference>
<dbReference type="AlphaFoldDB" id="A0A9J6BGZ6"/>
<dbReference type="PANTHER" id="PTHR24368">
    <property type="entry name" value="AMPHOTERIN-INDUCED PROTEIN"/>
    <property type="match status" value="1"/>
</dbReference>
<dbReference type="Gene3D" id="3.80.10.10">
    <property type="entry name" value="Ribonuclease Inhibitor"/>
    <property type="match status" value="2"/>
</dbReference>
<gene>
    <name evidence="7" type="ORF">PVAND_016984</name>
</gene>
<dbReference type="InterPro" id="IPR031283">
    <property type="entry name" value="AMIGO"/>
</dbReference>
<keyword evidence="3" id="KW-1133">Transmembrane helix</keyword>
<dbReference type="InterPro" id="IPR032675">
    <property type="entry name" value="LRR_dom_sf"/>
</dbReference>
<sequence>MIKFCQIFVIINLVLISQVSSHTYVTLYCSFTNGPFYSIIGNAYQCKVQETTMIKYESTSIDNVNGIHQDINSNEAVDMLWVRGTIFYYIPARIGHYLTNLQAIWIHQCGLKVLKYENLKQFPKLRYIYAGQNQLEVLASDVFKGNPNIEWIDLQKNKLKFIDGEIFTVFPLMQNLNLKKNYCVDQHHYGKVGHIHFEQIKHEIDMNCHLPNEIFCAMQEMSHQGENYYTCSGKGTAINNKNVTISRILHNQNLTIISNPLNETQGLHIRYQNFSNFPRNLHEFLPNLIAIQIIGSQLKELNSKDIKNYKDLKSLWLPLNHIENLNNSVFAYNEKLEKLSFYGNRLKFIKSQILMPLKFLKFVSFEKNICIDIAAETSEKFDIIRSEINEKCN</sequence>